<dbReference type="EMBL" id="JACEFO010002295">
    <property type="protein sequence ID" value="KAF8667793.1"/>
    <property type="molecule type" value="Genomic_DNA"/>
</dbReference>
<dbReference type="Pfam" id="PF07893">
    <property type="entry name" value="DUF1668"/>
    <property type="match status" value="1"/>
</dbReference>
<accession>A0A835E741</accession>
<dbReference type="PANTHER" id="PTHR33085">
    <property type="entry name" value="OS12G0113100 PROTEIN-RELATED"/>
    <property type="match status" value="1"/>
</dbReference>
<sequence>MRSFLRQFVYLVVDGRRPGTFDLHRINMSRFFRSPLMGTTVVEARLPRPKMTFYAPSSEDNISSLQFLLLDRNKVLATDQMGHAAIYDAGMNALRTAPPLSRPKYSPISVAVGHKHYVLDCSGDKDNCFEALVYEGGETSCGVYHDWRYHSLPSTPYRPGDIDAYAVVGGSDVWVSTEAEGTYSFNTVRGAWSKKGEWSLPFCGLAEYVPEYKLWFGISKKEDRNLFCALDLAAATSRRRCMAPVPRNVWQDLRPRKGWFPVTSSLVHLGSGRFCIARFFYDEEQIEAQADDDPWKMFAVFTAVEVRPCGEAGKGLEMVRYRSECYSLRDGSLNQWVL</sequence>
<comment type="caution">
    <text evidence="1">The sequence shown here is derived from an EMBL/GenBank/DDBJ whole genome shotgun (WGS) entry which is preliminary data.</text>
</comment>
<dbReference type="PANTHER" id="PTHR33085:SF88">
    <property type="entry name" value="OS08G0165000 PROTEIN"/>
    <property type="match status" value="1"/>
</dbReference>
<organism evidence="1 2">
    <name type="scientific">Digitaria exilis</name>
    <dbReference type="NCBI Taxonomy" id="1010633"/>
    <lineage>
        <taxon>Eukaryota</taxon>
        <taxon>Viridiplantae</taxon>
        <taxon>Streptophyta</taxon>
        <taxon>Embryophyta</taxon>
        <taxon>Tracheophyta</taxon>
        <taxon>Spermatophyta</taxon>
        <taxon>Magnoliopsida</taxon>
        <taxon>Liliopsida</taxon>
        <taxon>Poales</taxon>
        <taxon>Poaceae</taxon>
        <taxon>PACMAD clade</taxon>
        <taxon>Panicoideae</taxon>
        <taxon>Panicodae</taxon>
        <taxon>Paniceae</taxon>
        <taxon>Anthephorinae</taxon>
        <taxon>Digitaria</taxon>
    </lineage>
</organism>
<reference evidence="1" key="1">
    <citation type="submission" date="2020-07" db="EMBL/GenBank/DDBJ databases">
        <title>Genome sequence and genetic diversity analysis of an under-domesticated orphan crop, white fonio (Digitaria exilis).</title>
        <authorList>
            <person name="Bennetzen J.L."/>
            <person name="Chen S."/>
            <person name="Ma X."/>
            <person name="Wang X."/>
            <person name="Yssel A.E.J."/>
            <person name="Chaluvadi S.R."/>
            <person name="Johnson M."/>
            <person name="Gangashetty P."/>
            <person name="Hamidou F."/>
            <person name="Sanogo M.D."/>
            <person name="Zwaenepoel A."/>
            <person name="Wallace J."/>
            <person name="Van De Peer Y."/>
            <person name="Van Deynze A."/>
        </authorList>
    </citation>
    <scope>NUCLEOTIDE SEQUENCE</scope>
    <source>
        <tissue evidence="1">Leaves</tissue>
    </source>
</reference>
<keyword evidence="2" id="KW-1185">Reference proteome</keyword>
<dbReference type="OrthoDB" id="594858at2759"/>
<evidence type="ECO:0000313" key="1">
    <source>
        <dbReference type="EMBL" id="KAF8667793.1"/>
    </source>
</evidence>
<dbReference type="Proteomes" id="UP000636709">
    <property type="component" value="Unassembled WGS sequence"/>
</dbReference>
<dbReference type="AlphaFoldDB" id="A0A835E741"/>
<proteinExistence type="predicted"/>
<gene>
    <name evidence="1" type="ORF">HU200_052604</name>
</gene>
<protein>
    <submittedName>
        <fullName evidence="1">Uncharacterized protein</fullName>
    </submittedName>
</protein>
<dbReference type="InterPro" id="IPR012871">
    <property type="entry name" value="DUF1668_ORYSA"/>
</dbReference>
<name>A0A835E741_9POAL</name>
<evidence type="ECO:0000313" key="2">
    <source>
        <dbReference type="Proteomes" id="UP000636709"/>
    </source>
</evidence>